<name>G4YJ07_PHYSP</name>
<dbReference type="InParanoid" id="G4YJ07"/>
<dbReference type="RefSeq" id="XP_009516422.1">
    <property type="nucleotide sequence ID" value="XM_009518127.1"/>
</dbReference>
<protein>
    <submittedName>
        <fullName evidence="1">Uncharacterized protein</fullName>
    </submittedName>
</protein>
<sequence>MAKVSAYQRKHPGVRELDIALEILGVGVFANSTIALMKKWHRACDVLKHIEKTLKWMKQLEVSRLANPSFAVEEDPELPEKLKAIGILSTEVHSLSLLFSMVIY</sequence>
<gene>
    <name evidence="1" type="ORF">PHYSODRAFT_475000</name>
</gene>
<evidence type="ECO:0000313" key="2">
    <source>
        <dbReference type="Proteomes" id="UP000002640"/>
    </source>
</evidence>
<evidence type="ECO:0000313" key="1">
    <source>
        <dbReference type="EMBL" id="EGZ29147.1"/>
    </source>
</evidence>
<keyword evidence="2" id="KW-1185">Reference proteome</keyword>
<dbReference type="STRING" id="1094619.G4YJ07"/>
<accession>G4YJ07</accession>
<dbReference type="GeneID" id="20654549"/>
<dbReference type="EMBL" id="JH159151">
    <property type="protein sequence ID" value="EGZ29147.1"/>
    <property type="molecule type" value="Genomic_DNA"/>
</dbReference>
<organism evidence="1 2">
    <name type="scientific">Phytophthora sojae (strain P6497)</name>
    <name type="common">Soybean stem and root rot agent</name>
    <name type="synonym">Phytophthora megasperma f. sp. glycines</name>
    <dbReference type="NCBI Taxonomy" id="1094619"/>
    <lineage>
        <taxon>Eukaryota</taxon>
        <taxon>Sar</taxon>
        <taxon>Stramenopiles</taxon>
        <taxon>Oomycota</taxon>
        <taxon>Peronosporomycetes</taxon>
        <taxon>Peronosporales</taxon>
        <taxon>Peronosporaceae</taxon>
        <taxon>Phytophthora</taxon>
    </lineage>
</organism>
<proteinExistence type="predicted"/>
<dbReference type="KEGG" id="psoj:PHYSODRAFT_475000"/>
<reference evidence="1 2" key="1">
    <citation type="journal article" date="2006" name="Science">
        <title>Phytophthora genome sequences uncover evolutionary origins and mechanisms of pathogenesis.</title>
        <authorList>
            <person name="Tyler B.M."/>
            <person name="Tripathy S."/>
            <person name="Zhang X."/>
            <person name="Dehal P."/>
            <person name="Jiang R.H."/>
            <person name="Aerts A."/>
            <person name="Arredondo F.D."/>
            <person name="Baxter L."/>
            <person name="Bensasson D."/>
            <person name="Beynon J.L."/>
            <person name="Chapman J."/>
            <person name="Damasceno C.M."/>
            <person name="Dorrance A.E."/>
            <person name="Dou D."/>
            <person name="Dickerman A.W."/>
            <person name="Dubchak I.L."/>
            <person name="Garbelotto M."/>
            <person name="Gijzen M."/>
            <person name="Gordon S.G."/>
            <person name="Govers F."/>
            <person name="Grunwald N.J."/>
            <person name="Huang W."/>
            <person name="Ivors K.L."/>
            <person name="Jones R.W."/>
            <person name="Kamoun S."/>
            <person name="Krampis K."/>
            <person name="Lamour K.H."/>
            <person name="Lee M.K."/>
            <person name="McDonald W.H."/>
            <person name="Medina M."/>
            <person name="Meijer H.J."/>
            <person name="Nordberg E.K."/>
            <person name="Maclean D.J."/>
            <person name="Ospina-Giraldo M.D."/>
            <person name="Morris P.F."/>
            <person name="Phuntumart V."/>
            <person name="Putnam N.H."/>
            <person name="Rash S."/>
            <person name="Rose J.K."/>
            <person name="Sakihama Y."/>
            <person name="Salamov A.A."/>
            <person name="Savidor A."/>
            <person name="Scheuring C.F."/>
            <person name="Smith B.M."/>
            <person name="Sobral B.W."/>
            <person name="Terry A."/>
            <person name="Torto-Alalibo T.A."/>
            <person name="Win J."/>
            <person name="Xu Z."/>
            <person name="Zhang H."/>
            <person name="Grigoriev I.V."/>
            <person name="Rokhsar D.S."/>
            <person name="Boore J.L."/>
        </authorList>
    </citation>
    <scope>NUCLEOTIDE SEQUENCE [LARGE SCALE GENOMIC DNA]</scope>
    <source>
        <strain evidence="1 2">P6497</strain>
    </source>
</reference>
<dbReference type="AlphaFoldDB" id="G4YJ07"/>
<dbReference type="Proteomes" id="UP000002640">
    <property type="component" value="Unassembled WGS sequence"/>
</dbReference>